<dbReference type="PANTHER" id="PTHR42782">
    <property type="entry name" value="SI:CH73-314G15.3"/>
    <property type="match status" value="1"/>
</dbReference>
<dbReference type="InterPro" id="IPR007402">
    <property type="entry name" value="DUF455"/>
</dbReference>
<name>A0A5A8EBN2_CAFRO</name>
<sequence length="357" mass="37569">MAATAAKSRAEPAMAFNADEEATVPAVPGSLIEAAVAVLNTAGGFAKAALTERAVEAWRAGSLPLLPDAGKEVPMPPAEPARPSYVELLPPGKVSNKSRLAGIHALVHAESCAIDLSWDIIARFGVRRGAGAGEPAAAAMPPAFFEDWVRVAAEEADHFRSWHARLEEWGGAYGCIPAHSSLWSSAMETADSLAARLAIIHCVHEARGLDVYPLARRKLDGAGDKLSVALLDRNARMEVDHVGAGVRWLKRIAETGRDVAGGTGLEQALPAKWEAAVEAAAAEAVSEAAAADAAATDACPAADADAGVAARARATALFHSITADRFTGRLRPPFNTEWRDLAGMPREWYEPAEHMAE</sequence>
<proteinExistence type="predicted"/>
<gene>
    <name evidence="1" type="ORF">FNF27_04358</name>
</gene>
<dbReference type="SUPFAM" id="SSF47240">
    <property type="entry name" value="Ferritin-like"/>
    <property type="match status" value="1"/>
</dbReference>
<dbReference type="AlphaFoldDB" id="A0A5A8EBN2"/>
<dbReference type="CDD" id="cd00657">
    <property type="entry name" value="Ferritin_like"/>
    <property type="match status" value="1"/>
</dbReference>
<comment type="caution">
    <text evidence="1">The sequence shown here is derived from an EMBL/GenBank/DDBJ whole genome shotgun (WGS) entry which is preliminary data.</text>
</comment>
<dbReference type="EMBL" id="VLTO01000025">
    <property type="protein sequence ID" value="KAA0174137.1"/>
    <property type="molecule type" value="Genomic_DNA"/>
</dbReference>
<evidence type="ECO:0000313" key="1">
    <source>
        <dbReference type="EMBL" id="KAA0174137.1"/>
    </source>
</evidence>
<dbReference type="Pfam" id="PF04305">
    <property type="entry name" value="DUF455"/>
    <property type="match status" value="1"/>
</dbReference>
<dbReference type="OrthoDB" id="426882at2759"/>
<dbReference type="InterPro" id="IPR009078">
    <property type="entry name" value="Ferritin-like_SF"/>
</dbReference>
<reference evidence="1 2" key="1">
    <citation type="submission" date="2019-07" db="EMBL/GenBank/DDBJ databases">
        <title>Genomes of Cafeteria roenbergensis.</title>
        <authorList>
            <person name="Fischer M.G."/>
            <person name="Hackl T."/>
            <person name="Roman M."/>
        </authorList>
    </citation>
    <scope>NUCLEOTIDE SEQUENCE [LARGE SCALE GENOMIC DNA]</scope>
    <source>
        <strain evidence="1 2">E4-10P</strain>
    </source>
</reference>
<accession>A0A5A8EBN2</accession>
<organism evidence="1 2">
    <name type="scientific">Cafeteria roenbergensis</name>
    <name type="common">Marine flagellate</name>
    <dbReference type="NCBI Taxonomy" id="33653"/>
    <lineage>
        <taxon>Eukaryota</taxon>
        <taxon>Sar</taxon>
        <taxon>Stramenopiles</taxon>
        <taxon>Bigyra</taxon>
        <taxon>Opalozoa</taxon>
        <taxon>Bicosoecida</taxon>
        <taxon>Cafeteriaceae</taxon>
        <taxon>Cafeteria</taxon>
    </lineage>
</organism>
<protein>
    <submittedName>
        <fullName evidence="1">Uncharacterized protein</fullName>
    </submittedName>
</protein>
<dbReference type="PANTHER" id="PTHR42782:SF2">
    <property type="entry name" value="3-OXOACYL-[ACYL-CARRIER-PROTEIN] SYNTHASE-LIKE PROTEIN"/>
    <property type="match status" value="1"/>
</dbReference>
<dbReference type="Proteomes" id="UP000322899">
    <property type="component" value="Unassembled WGS sequence"/>
</dbReference>
<evidence type="ECO:0000313" key="2">
    <source>
        <dbReference type="Proteomes" id="UP000322899"/>
    </source>
</evidence>